<dbReference type="EMBL" id="BAABHC010000002">
    <property type="protein sequence ID" value="GAA4424968.1"/>
    <property type="molecule type" value="Genomic_DNA"/>
</dbReference>
<dbReference type="Pfam" id="PF00903">
    <property type="entry name" value="Glyoxalase"/>
    <property type="match status" value="1"/>
</dbReference>
<name>A0ABP8LB02_9BACT</name>
<comment type="caution">
    <text evidence="3">The sequence shown here is derived from an EMBL/GenBank/DDBJ whole genome shotgun (WGS) entry which is preliminary data.</text>
</comment>
<feature type="domain" description="VOC" evidence="2">
    <location>
        <begin position="9"/>
        <end position="130"/>
    </location>
</feature>
<evidence type="ECO:0000313" key="3">
    <source>
        <dbReference type="EMBL" id="GAA4424968.1"/>
    </source>
</evidence>
<dbReference type="InterPro" id="IPR037523">
    <property type="entry name" value="VOC_core"/>
</dbReference>
<protein>
    <recommendedName>
        <fullName evidence="2">VOC domain-containing protein</fullName>
    </recommendedName>
</protein>
<dbReference type="InterPro" id="IPR029068">
    <property type="entry name" value="Glyas_Bleomycin-R_OHBP_Dase"/>
</dbReference>
<gene>
    <name evidence="3" type="ORF">GCM10023188_05420</name>
</gene>
<organism evidence="3 4">
    <name type="scientific">Pontibacter saemangeumensis</name>
    <dbReference type="NCBI Taxonomy" id="1084525"/>
    <lineage>
        <taxon>Bacteria</taxon>
        <taxon>Pseudomonadati</taxon>
        <taxon>Bacteroidota</taxon>
        <taxon>Cytophagia</taxon>
        <taxon>Cytophagales</taxon>
        <taxon>Hymenobacteraceae</taxon>
        <taxon>Pontibacter</taxon>
    </lineage>
</organism>
<dbReference type="Gene3D" id="3.10.180.10">
    <property type="entry name" value="2,3-Dihydroxybiphenyl 1,2-Dioxygenase, domain 1"/>
    <property type="match status" value="1"/>
</dbReference>
<dbReference type="PROSITE" id="PS51819">
    <property type="entry name" value="VOC"/>
    <property type="match status" value="1"/>
</dbReference>
<dbReference type="InterPro" id="IPR004360">
    <property type="entry name" value="Glyas_Fos-R_dOase_dom"/>
</dbReference>
<keyword evidence="1" id="KW-0479">Metal-binding</keyword>
<sequence>MAINIKTSGIHHIALRCKDMNRSKKFYSDVLGFDILLDTPHLFGMMIGSNFIGFMEATAQEGDEAVFSPFRIGMDHLAMACEDEEELHRVAKALTEAGVENTGVKKDATLNKDYVAFKDPDRIQWELYMV</sequence>
<accession>A0ABP8LB02</accession>
<evidence type="ECO:0000259" key="2">
    <source>
        <dbReference type="PROSITE" id="PS51819"/>
    </source>
</evidence>
<keyword evidence="4" id="KW-1185">Reference proteome</keyword>
<dbReference type="Proteomes" id="UP001500552">
    <property type="component" value="Unassembled WGS sequence"/>
</dbReference>
<evidence type="ECO:0000256" key="1">
    <source>
        <dbReference type="ARBA" id="ARBA00022723"/>
    </source>
</evidence>
<evidence type="ECO:0000313" key="4">
    <source>
        <dbReference type="Proteomes" id="UP001500552"/>
    </source>
</evidence>
<dbReference type="SUPFAM" id="SSF54593">
    <property type="entry name" value="Glyoxalase/Bleomycin resistance protein/Dihydroxybiphenyl dioxygenase"/>
    <property type="match status" value="1"/>
</dbReference>
<dbReference type="PANTHER" id="PTHR36113:SF6">
    <property type="entry name" value="FOSFOMYCIN RESISTANCE PROTEIN FOSX"/>
    <property type="match status" value="1"/>
</dbReference>
<dbReference type="PANTHER" id="PTHR36113">
    <property type="entry name" value="LYASE, PUTATIVE-RELATED-RELATED"/>
    <property type="match status" value="1"/>
</dbReference>
<reference evidence="4" key="1">
    <citation type="journal article" date="2019" name="Int. J. Syst. Evol. Microbiol.">
        <title>The Global Catalogue of Microorganisms (GCM) 10K type strain sequencing project: providing services to taxonomists for standard genome sequencing and annotation.</title>
        <authorList>
            <consortium name="The Broad Institute Genomics Platform"/>
            <consortium name="The Broad Institute Genome Sequencing Center for Infectious Disease"/>
            <person name="Wu L."/>
            <person name="Ma J."/>
        </authorList>
    </citation>
    <scope>NUCLEOTIDE SEQUENCE [LARGE SCALE GENOMIC DNA]</scope>
    <source>
        <strain evidence="4">JCM 17926</strain>
    </source>
</reference>
<proteinExistence type="predicted"/>
<dbReference type="InterPro" id="IPR051332">
    <property type="entry name" value="Fosfomycin_Res_Enzymes"/>
</dbReference>